<name>A0A1H0XV14_9BACI</name>
<evidence type="ECO:0000313" key="2">
    <source>
        <dbReference type="Proteomes" id="UP000199444"/>
    </source>
</evidence>
<dbReference type="STRING" id="553311.SAMN05216231_0230"/>
<dbReference type="EMBL" id="FNKD01000001">
    <property type="protein sequence ID" value="SDQ06757.1"/>
    <property type="molecule type" value="Genomic_DNA"/>
</dbReference>
<evidence type="ECO:0000313" key="1">
    <source>
        <dbReference type="EMBL" id="SDQ06757.1"/>
    </source>
</evidence>
<organism evidence="1 2">
    <name type="scientific">Virgibacillus salinus</name>
    <dbReference type="NCBI Taxonomy" id="553311"/>
    <lineage>
        <taxon>Bacteria</taxon>
        <taxon>Bacillati</taxon>
        <taxon>Bacillota</taxon>
        <taxon>Bacilli</taxon>
        <taxon>Bacillales</taxon>
        <taxon>Bacillaceae</taxon>
        <taxon>Virgibacillus</taxon>
    </lineage>
</organism>
<reference evidence="1 2" key="1">
    <citation type="submission" date="2016-10" db="EMBL/GenBank/DDBJ databases">
        <authorList>
            <person name="de Groot N.N."/>
        </authorList>
    </citation>
    <scope>NUCLEOTIDE SEQUENCE [LARGE SCALE GENOMIC DNA]</scope>
    <source>
        <strain evidence="1 2">CGMCC 1.10449</strain>
    </source>
</reference>
<proteinExistence type="predicted"/>
<protein>
    <submittedName>
        <fullName evidence="1">Uncharacterized protein</fullName>
    </submittedName>
</protein>
<accession>A0A1H0XV14</accession>
<dbReference type="Proteomes" id="UP000199444">
    <property type="component" value="Unassembled WGS sequence"/>
</dbReference>
<gene>
    <name evidence="1" type="ORF">SAMN05216231_0230</name>
</gene>
<dbReference type="RefSeq" id="WP_092491132.1">
    <property type="nucleotide sequence ID" value="NZ_FNKD01000001.1"/>
</dbReference>
<dbReference type="AlphaFoldDB" id="A0A1H0XV14"/>
<sequence length="143" mass="15873">MNPITKELPDLDSFVGSNCTDTKRTSGTGGLTIVYSQNGKRLSLNSTILDHLTDQSSVQIAYTETYMAIANFIAEINTNYTLGKNGKSGVIYNAALVKEIIGRYHLDFTNRTSITFPIFEVQEIEGEKVIYIKMKPNDNILQG</sequence>
<keyword evidence="2" id="KW-1185">Reference proteome</keyword>